<sequence>MKATQIVFAILITTFVSVSHAGLMTLVEQVEIKIGEFGGGANCVAEYVGVSANETCSQDYNFSWPLFPASQSIERIRVFAEHSYKDSLNLKGTDDDYGIDGCEGLLTYWPGDCELDATGLASWFTSLDLRLGGDSVWDFEKSGFRSVRCENAASRDTYGRCEGVSEILSSSYTQLGPFSVSDSPISKNFQLRYRDQWSGSLFGTSDDEWDFYRYVSGTFRLFVEYDVTVIPVIPVTVIPVTVAPVPPAPSAVPTPASGLLLLTGLAGIIGLKRWKKCAA</sequence>
<protein>
    <recommendedName>
        <fullName evidence="3">PEP-CTERM protein-sorting domain-containing protein</fullName>
    </recommendedName>
</protein>
<evidence type="ECO:0000313" key="1">
    <source>
        <dbReference type="EMBL" id="PLW81236.1"/>
    </source>
</evidence>
<evidence type="ECO:0008006" key="3">
    <source>
        <dbReference type="Google" id="ProtNLM"/>
    </source>
</evidence>
<gene>
    <name evidence="1" type="ORF">CWI75_16510</name>
</gene>
<comment type="caution">
    <text evidence="1">The sequence shown here is derived from an EMBL/GenBank/DDBJ whole genome shotgun (WGS) entry which is preliminary data.</text>
</comment>
<keyword evidence="2" id="KW-1185">Reference proteome</keyword>
<reference evidence="2" key="1">
    <citation type="submission" date="2017-11" db="EMBL/GenBank/DDBJ databases">
        <title>The draft genome sequence of Chromatocurvus sp. F02.</title>
        <authorList>
            <person name="Du Z.-J."/>
            <person name="Chang Y.-Q."/>
        </authorList>
    </citation>
    <scope>NUCLEOTIDE SEQUENCE [LARGE SCALE GENOMIC DNA]</scope>
    <source>
        <strain evidence="2">F02</strain>
    </source>
</reference>
<dbReference type="RefSeq" id="WP_101522634.1">
    <property type="nucleotide sequence ID" value="NZ_PKLZ01000015.1"/>
</dbReference>
<evidence type="ECO:0000313" key="2">
    <source>
        <dbReference type="Proteomes" id="UP000234845"/>
    </source>
</evidence>
<name>A0A2N5XYL6_9GAMM</name>
<dbReference type="EMBL" id="PKLZ01000015">
    <property type="protein sequence ID" value="PLW81236.1"/>
    <property type="molecule type" value="Genomic_DNA"/>
</dbReference>
<dbReference type="AlphaFoldDB" id="A0A2N5XYL6"/>
<accession>A0A2N5XYL6</accession>
<dbReference type="InterPro" id="IPR013424">
    <property type="entry name" value="Ice-binding_C"/>
</dbReference>
<dbReference type="NCBIfam" id="TIGR02595">
    <property type="entry name" value="PEP_CTERM"/>
    <property type="match status" value="1"/>
</dbReference>
<proteinExistence type="predicted"/>
<organism evidence="1 2">
    <name type="scientific">Kineobactrum sediminis</name>
    <dbReference type="NCBI Taxonomy" id="1905677"/>
    <lineage>
        <taxon>Bacteria</taxon>
        <taxon>Pseudomonadati</taxon>
        <taxon>Pseudomonadota</taxon>
        <taxon>Gammaproteobacteria</taxon>
        <taxon>Cellvibrionales</taxon>
        <taxon>Halieaceae</taxon>
        <taxon>Kineobactrum</taxon>
    </lineage>
</organism>
<dbReference type="Proteomes" id="UP000234845">
    <property type="component" value="Unassembled WGS sequence"/>
</dbReference>